<keyword evidence="2" id="KW-1185">Reference proteome</keyword>
<dbReference type="AlphaFoldDB" id="A0A1N6RZ67"/>
<evidence type="ECO:0000313" key="1">
    <source>
        <dbReference type="EMBL" id="SIQ33986.1"/>
    </source>
</evidence>
<dbReference type="EMBL" id="FTMI01000003">
    <property type="protein sequence ID" value="SIQ33986.1"/>
    <property type="molecule type" value="Genomic_DNA"/>
</dbReference>
<proteinExistence type="predicted"/>
<organism evidence="1 2">
    <name type="scientific">Cellulosimicrobium aquatile</name>
    <dbReference type="NCBI Taxonomy" id="1612203"/>
    <lineage>
        <taxon>Bacteria</taxon>
        <taxon>Bacillati</taxon>
        <taxon>Actinomycetota</taxon>
        <taxon>Actinomycetes</taxon>
        <taxon>Micrococcales</taxon>
        <taxon>Promicromonosporaceae</taxon>
        <taxon>Cellulosimicrobium</taxon>
    </lineage>
</organism>
<gene>
    <name evidence="1" type="ORF">SAMN05518682_2191</name>
</gene>
<reference evidence="2" key="1">
    <citation type="submission" date="2017-01" db="EMBL/GenBank/DDBJ databases">
        <authorList>
            <person name="Varghese N."/>
            <person name="Submissions S."/>
        </authorList>
    </citation>
    <scope>NUCLEOTIDE SEQUENCE [LARGE SCALE GENOMIC DNA]</scope>
    <source>
        <strain evidence="2">3bp</strain>
    </source>
</reference>
<dbReference type="Proteomes" id="UP000186235">
    <property type="component" value="Unassembled WGS sequence"/>
</dbReference>
<evidence type="ECO:0000313" key="2">
    <source>
        <dbReference type="Proteomes" id="UP000186235"/>
    </source>
</evidence>
<dbReference type="RefSeq" id="WP_076404935.1">
    <property type="nucleotide sequence ID" value="NZ_FTMI01000003.1"/>
</dbReference>
<accession>A0A1N6RZ67</accession>
<name>A0A1N6RZ67_9MICO</name>
<sequence length="302" mass="31324">MDLSPANRGRRPTARRRPAPTLAALGLATTWLLAGCSSGQDVWAEAMEDVDGVVSVEYLSRDNQLVGPDDHEMTVRLEDDLDVEQVRRIAEASCARDAPLTRLTLTTAAPDTDGAGSVTLQNAAPYDSACLAEETVAGFAAASTAMGRLLPGYDGDFSSPGFTAGAAPSPDDPDRALVVVTTSAERARLLDALRALHDEGAALPLRYVGWWDEDRDPGTSATRPLVADLSPDADMAVLAPLISGAFELGVDDVEVTDRAITVTPPPGAVPDAAAWQHLADQAAGAGVGLEVGSPSEPDATTG</sequence>
<protein>
    <submittedName>
        <fullName evidence="1">Uncharacterized protein</fullName>
    </submittedName>
</protein>